<comment type="caution">
    <text evidence="2">The sequence shown here is derived from an EMBL/GenBank/DDBJ whole genome shotgun (WGS) entry which is preliminary data.</text>
</comment>
<organism evidence="2 3">
    <name type="scientific">Kiloniella spongiae</name>
    <dbReference type="NCBI Taxonomy" id="1489064"/>
    <lineage>
        <taxon>Bacteria</taxon>
        <taxon>Pseudomonadati</taxon>
        <taxon>Pseudomonadota</taxon>
        <taxon>Alphaproteobacteria</taxon>
        <taxon>Rhodospirillales</taxon>
        <taxon>Kiloniellaceae</taxon>
        <taxon>Kiloniella</taxon>
    </lineage>
</organism>
<dbReference type="STRING" id="1489064.WH96_07105"/>
<dbReference type="RefSeq" id="WP_162200128.1">
    <property type="nucleotide sequence ID" value="NZ_LAQL01000004.1"/>
</dbReference>
<proteinExistence type="predicted"/>
<evidence type="ECO:0000313" key="3">
    <source>
        <dbReference type="Proteomes" id="UP000035444"/>
    </source>
</evidence>
<protein>
    <submittedName>
        <fullName evidence="2">Uncharacterized protein</fullName>
    </submittedName>
</protein>
<feature type="transmembrane region" description="Helical" evidence="1">
    <location>
        <begin position="33"/>
        <end position="53"/>
    </location>
</feature>
<feature type="transmembrane region" description="Helical" evidence="1">
    <location>
        <begin position="59"/>
        <end position="83"/>
    </location>
</feature>
<gene>
    <name evidence="2" type="ORF">WH96_07105</name>
</gene>
<dbReference type="EMBL" id="LAQL01000004">
    <property type="protein sequence ID" value="KLN61398.1"/>
    <property type="molecule type" value="Genomic_DNA"/>
</dbReference>
<keyword evidence="1" id="KW-1133">Transmembrane helix</keyword>
<reference evidence="2 3" key="1">
    <citation type="submission" date="2015-03" db="EMBL/GenBank/DDBJ databases">
        <title>Genome Sequence of Kiloniella spongiae MEBiC09566, isolated from a marine sponge.</title>
        <authorList>
            <person name="Shao Z."/>
            <person name="Wang L."/>
            <person name="Li X."/>
        </authorList>
    </citation>
    <scope>NUCLEOTIDE SEQUENCE [LARGE SCALE GENOMIC DNA]</scope>
    <source>
        <strain evidence="2 3">MEBiC09566</strain>
    </source>
</reference>
<keyword evidence="1" id="KW-0812">Transmembrane</keyword>
<accession>A0A0H2MGD5</accession>
<sequence length="146" mass="16149">MNRRIKRSTYGFIGEKPKRSNKREIQWNEISNFLKYSTIGFGAAITLCFNNLATTATHYYLFKAYVAGILFCVCGFGASVIGATIKATDTKATKIITWVGVITMLVGATLFLILTLENISLHSKTIEKKLPAISFHHAASPDRTPT</sequence>
<keyword evidence="3" id="KW-1185">Reference proteome</keyword>
<dbReference type="Proteomes" id="UP000035444">
    <property type="component" value="Unassembled WGS sequence"/>
</dbReference>
<feature type="transmembrane region" description="Helical" evidence="1">
    <location>
        <begin position="95"/>
        <end position="116"/>
    </location>
</feature>
<name>A0A0H2MGD5_9PROT</name>
<dbReference type="AlphaFoldDB" id="A0A0H2MGD5"/>
<evidence type="ECO:0000256" key="1">
    <source>
        <dbReference type="SAM" id="Phobius"/>
    </source>
</evidence>
<evidence type="ECO:0000313" key="2">
    <source>
        <dbReference type="EMBL" id="KLN61398.1"/>
    </source>
</evidence>
<keyword evidence="1" id="KW-0472">Membrane</keyword>